<comment type="caution">
    <text evidence="6">The sequence shown here is derived from an EMBL/GenBank/DDBJ whole genome shotgun (WGS) entry which is preliminary data.</text>
</comment>
<dbReference type="Proteomes" id="UP000478052">
    <property type="component" value="Unassembled WGS sequence"/>
</dbReference>
<evidence type="ECO:0000259" key="4">
    <source>
        <dbReference type="Pfam" id="PF04500"/>
    </source>
</evidence>
<dbReference type="Gene3D" id="2.20.25.240">
    <property type="match status" value="1"/>
</dbReference>
<dbReference type="PANTHER" id="PTHR47160:SF10">
    <property type="entry name" value="MULE TRANSPOSASE DOMAIN-CONTAINING PROTEIN"/>
    <property type="match status" value="1"/>
</dbReference>
<evidence type="ECO:0000256" key="2">
    <source>
        <dbReference type="ARBA" id="ARBA00022771"/>
    </source>
</evidence>
<organism evidence="6 7">
    <name type="scientific">Aphis craccivora</name>
    <name type="common">Cowpea aphid</name>
    <dbReference type="NCBI Taxonomy" id="307492"/>
    <lineage>
        <taxon>Eukaryota</taxon>
        <taxon>Metazoa</taxon>
        <taxon>Ecdysozoa</taxon>
        <taxon>Arthropoda</taxon>
        <taxon>Hexapoda</taxon>
        <taxon>Insecta</taxon>
        <taxon>Pterygota</taxon>
        <taxon>Neoptera</taxon>
        <taxon>Paraneoptera</taxon>
        <taxon>Hemiptera</taxon>
        <taxon>Sternorrhyncha</taxon>
        <taxon>Aphidomorpha</taxon>
        <taxon>Aphidoidea</taxon>
        <taxon>Aphididae</taxon>
        <taxon>Aphidini</taxon>
        <taxon>Aphis</taxon>
        <taxon>Aphis</taxon>
    </lineage>
</organism>
<dbReference type="GO" id="GO:0008270">
    <property type="term" value="F:zinc ion binding"/>
    <property type="evidence" value="ECO:0007669"/>
    <property type="project" value="UniProtKB-KW"/>
</dbReference>
<dbReference type="Pfam" id="PF04500">
    <property type="entry name" value="FLYWCH"/>
    <property type="match status" value="1"/>
</dbReference>
<evidence type="ECO:0000256" key="1">
    <source>
        <dbReference type="ARBA" id="ARBA00022723"/>
    </source>
</evidence>
<evidence type="ECO:0000256" key="3">
    <source>
        <dbReference type="ARBA" id="ARBA00022833"/>
    </source>
</evidence>
<dbReference type="AlphaFoldDB" id="A0A6G0Y1G8"/>
<dbReference type="EMBL" id="VUJU01006948">
    <property type="protein sequence ID" value="KAF0747134.1"/>
    <property type="molecule type" value="Genomic_DNA"/>
</dbReference>
<reference evidence="6 7" key="1">
    <citation type="submission" date="2019-08" db="EMBL/GenBank/DDBJ databases">
        <title>Whole genome of Aphis craccivora.</title>
        <authorList>
            <person name="Voronova N.V."/>
            <person name="Shulinski R.S."/>
            <person name="Bandarenka Y.V."/>
            <person name="Zhorov D.G."/>
            <person name="Warner D."/>
        </authorList>
    </citation>
    <scope>NUCLEOTIDE SEQUENCE [LARGE SCALE GENOMIC DNA]</scope>
    <source>
        <strain evidence="6">180601</strain>
        <tissue evidence="6">Whole Body</tissue>
    </source>
</reference>
<evidence type="ECO:0000313" key="7">
    <source>
        <dbReference type="Proteomes" id="UP000478052"/>
    </source>
</evidence>
<dbReference type="InterPro" id="IPR007588">
    <property type="entry name" value="Znf_FLYWCH"/>
</dbReference>
<name>A0A6G0Y1G8_APHCR</name>
<evidence type="ECO:0000259" key="5">
    <source>
        <dbReference type="Pfam" id="PF10551"/>
    </source>
</evidence>
<gene>
    <name evidence="6" type="ORF">FWK35_00022745</name>
</gene>
<keyword evidence="3" id="KW-0862">Zinc</keyword>
<feature type="domain" description="MULE transposase" evidence="5">
    <location>
        <begin position="244"/>
        <end position="339"/>
    </location>
</feature>
<keyword evidence="1" id="KW-0479">Metal-binding</keyword>
<proteinExistence type="predicted"/>
<keyword evidence="2" id="KW-0863">Zinc-finger</keyword>
<keyword evidence="7" id="KW-1185">Reference proteome</keyword>
<sequence length="555" mass="64194">MESQQHLVDHDYILPIQNVAEAANDFADDNIQFWPIGDRPNSYKLIPSVHRKEEVIQDNLGYVYFRSKLTEKKIYLKCSETSNGCPATASISTMVEDSVFSLKRLHNHPLHSSDNKVRELRNVLGDKCVQRSARSYSARTLYAESIVSHTEGATNYTFIQAAERMRKIRKSVFPPTPKNLNNLNELLQLEKNKHFTVTFQAPESLFYQGPLLLPDGRFVGVLFSNINFIKTIQCELQNVKIAGCDGTFKTVPKTLDGDCYQLFTFQIIYKNVSFPLVYALLNGKTEEIYVALFKFVRQIVPLNYHNVTIITDFELAQMNAIKSIFKESDHQGCYFHFCQAVLRHLRSKEVGIYNLVKTNNIAARIFRMILALPYLPSDRNGQMPNMLDGFNAILICIVKYPEIADAFHSFLYNYVFGFWFVRIRPESFTVFNRTIRTNNYVESFHAALLKFIKPHPKIWEFIDQIRFLENQHVTEFHQVSNNMKIRSGVSSRTRELNTLAIKNFIEQLLTDNAHDRVQTFLRRAGHRVDGYITQQIGPYPNEQELLLEEAAEVNI</sequence>
<dbReference type="InterPro" id="IPR018289">
    <property type="entry name" value="MULE_transposase_dom"/>
</dbReference>
<dbReference type="OrthoDB" id="6577365at2759"/>
<protein>
    <submittedName>
        <fullName evidence="6">Uncharacterized protein</fullName>
    </submittedName>
</protein>
<accession>A0A6G0Y1G8</accession>
<evidence type="ECO:0000313" key="6">
    <source>
        <dbReference type="EMBL" id="KAF0747134.1"/>
    </source>
</evidence>
<dbReference type="PANTHER" id="PTHR47160">
    <property type="entry name" value="PUTATIVE-RELATED"/>
    <property type="match status" value="1"/>
</dbReference>
<dbReference type="Pfam" id="PF10551">
    <property type="entry name" value="MULE"/>
    <property type="match status" value="1"/>
</dbReference>
<feature type="domain" description="FLYWCH-type" evidence="4">
    <location>
        <begin position="61"/>
        <end position="108"/>
    </location>
</feature>